<evidence type="ECO:0000313" key="3">
    <source>
        <dbReference type="Proteomes" id="UP000604046"/>
    </source>
</evidence>
<comment type="caution">
    <text evidence="2">The sequence shown here is derived from an EMBL/GenBank/DDBJ whole genome shotgun (WGS) entry which is preliminary data.</text>
</comment>
<sequence>HWRLGSAHHRQRASGQALYGAAGQRGDRWPAGRGPAGKATKLGFLCDGGGQPLLGAAVTCRAAVLCESEE</sequence>
<evidence type="ECO:0000256" key="1">
    <source>
        <dbReference type="SAM" id="MobiDB-lite"/>
    </source>
</evidence>
<feature type="compositionally biased region" description="Basic residues" evidence="1">
    <location>
        <begin position="1"/>
        <end position="12"/>
    </location>
</feature>
<reference evidence="2" key="1">
    <citation type="submission" date="2021-02" db="EMBL/GenBank/DDBJ databases">
        <authorList>
            <person name="Dougan E. K."/>
            <person name="Rhodes N."/>
            <person name="Thang M."/>
            <person name="Chan C."/>
        </authorList>
    </citation>
    <scope>NUCLEOTIDE SEQUENCE</scope>
</reference>
<gene>
    <name evidence="2" type="ORF">SNAT2548_LOCUS7714</name>
</gene>
<feature type="non-terminal residue" evidence="2">
    <location>
        <position position="1"/>
    </location>
</feature>
<evidence type="ECO:0000313" key="2">
    <source>
        <dbReference type="EMBL" id="CAE7217278.1"/>
    </source>
</evidence>
<organism evidence="2 3">
    <name type="scientific">Symbiodinium natans</name>
    <dbReference type="NCBI Taxonomy" id="878477"/>
    <lineage>
        <taxon>Eukaryota</taxon>
        <taxon>Sar</taxon>
        <taxon>Alveolata</taxon>
        <taxon>Dinophyceae</taxon>
        <taxon>Suessiales</taxon>
        <taxon>Symbiodiniaceae</taxon>
        <taxon>Symbiodinium</taxon>
    </lineage>
</organism>
<protein>
    <submittedName>
        <fullName evidence="2">Uncharacterized protein</fullName>
    </submittedName>
</protein>
<proteinExistence type="predicted"/>
<name>A0A812JZM6_9DINO</name>
<dbReference type="Proteomes" id="UP000604046">
    <property type="component" value="Unassembled WGS sequence"/>
</dbReference>
<keyword evidence="3" id="KW-1185">Reference proteome</keyword>
<feature type="region of interest" description="Disordered" evidence="1">
    <location>
        <begin position="1"/>
        <end position="34"/>
    </location>
</feature>
<dbReference type="EMBL" id="CAJNDS010000548">
    <property type="protein sequence ID" value="CAE7217278.1"/>
    <property type="molecule type" value="Genomic_DNA"/>
</dbReference>
<feature type="non-terminal residue" evidence="2">
    <location>
        <position position="70"/>
    </location>
</feature>
<accession>A0A812JZM6</accession>
<dbReference type="AlphaFoldDB" id="A0A812JZM6"/>